<dbReference type="NCBIfam" id="TIGR02325">
    <property type="entry name" value="C_P_lyase_phnF"/>
    <property type="match status" value="1"/>
</dbReference>
<keyword evidence="2" id="KW-0238">DNA-binding</keyword>
<dbReference type="Gene3D" id="1.10.10.10">
    <property type="entry name" value="Winged helix-like DNA-binding domain superfamily/Winged helix DNA-binding domain"/>
    <property type="match status" value="1"/>
</dbReference>
<dbReference type="SMART" id="SM00345">
    <property type="entry name" value="HTH_GNTR"/>
    <property type="match status" value="1"/>
</dbReference>
<keyword evidence="3" id="KW-0804">Transcription</keyword>
<dbReference type="InterPro" id="IPR036388">
    <property type="entry name" value="WH-like_DNA-bd_sf"/>
</dbReference>
<accession>A0A562MH14</accession>
<evidence type="ECO:0000256" key="3">
    <source>
        <dbReference type="ARBA" id="ARBA00023163"/>
    </source>
</evidence>
<dbReference type="OrthoDB" id="5454556at2"/>
<reference evidence="5 6" key="1">
    <citation type="journal article" date="2015" name="Stand. Genomic Sci.">
        <title>Genomic Encyclopedia of Bacterial and Archaeal Type Strains, Phase III: the genomes of soil and plant-associated and newly described type strains.</title>
        <authorList>
            <person name="Whitman W.B."/>
            <person name="Woyke T."/>
            <person name="Klenk H.P."/>
            <person name="Zhou Y."/>
            <person name="Lilburn T.G."/>
            <person name="Beck B.J."/>
            <person name="De Vos P."/>
            <person name="Vandamme P."/>
            <person name="Eisen J.A."/>
            <person name="Garrity G."/>
            <person name="Hugenholtz P."/>
            <person name="Kyrpides N.C."/>
        </authorList>
    </citation>
    <scope>NUCLEOTIDE SEQUENCE [LARGE SCALE GENOMIC DNA]</scope>
    <source>
        <strain evidence="5 6">CGMCC 1.2546</strain>
    </source>
</reference>
<keyword evidence="1" id="KW-0805">Transcription regulation</keyword>
<dbReference type="GO" id="GO:0003700">
    <property type="term" value="F:DNA-binding transcription factor activity"/>
    <property type="evidence" value="ECO:0007669"/>
    <property type="project" value="InterPro"/>
</dbReference>
<evidence type="ECO:0000313" key="6">
    <source>
        <dbReference type="Proteomes" id="UP000317122"/>
    </source>
</evidence>
<keyword evidence="6" id="KW-1185">Reference proteome</keyword>
<evidence type="ECO:0000313" key="5">
    <source>
        <dbReference type="EMBL" id="TWI19180.1"/>
    </source>
</evidence>
<dbReference type="InterPro" id="IPR000524">
    <property type="entry name" value="Tscrpt_reg_HTH_GntR"/>
</dbReference>
<protein>
    <submittedName>
        <fullName evidence="5">GntR family phosphonate transport system transcriptional regulator</fullName>
    </submittedName>
</protein>
<dbReference type="CDD" id="cd07377">
    <property type="entry name" value="WHTH_GntR"/>
    <property type="match status" value="1"/>
</dbReference>
<sequence length="244" mass="27704">MLERKSGEALWRQIGEKIVEDISTQGLGPGSRLPTEPELASRFDVSRNTVRRAMSRLEDDGLVRIEQGRGTFVHDGIINYEISKRTRYSENLKRQGVDPGKILKRVEEMPASDQVSQRLKIKAGDRVVVVEGVSLADGVIIAFGQMYYPSERFPRFAQLKLEQGSSVHLKTYGIHDYTRLHTAITTRPPTHYEARVLQQPRSRWVLCTQKVDVDETGRPICYSESVWAGDRVQFIVESDDDDTA</sequence>
<dbReference type="PANTHER" id="PTHR44846">
    <property type="entry name" value="MANNOSYL-D-GLYCERATE TRANSPORT/METABOLISM SYSTEM REPRESSOR MNGR-RELATED"/>
    <property type="match status" value="1"/>
</dbReference>
<evidence type="ECO:0000256" key="2">
    <source>
        <dbReference type="ARBA" id="ARBA00023125"/>
    </source>
</evidence>
<evidence type="ECO:0000259" key="4">
    <source>
        <dbReference type="PROSITE" id="PS50949"/>
    </source>
</evidence>
<evidence type="ECO:0000256" key="1">
    <source>
        <dbReference type="ARBA" id="ARBA00023015"/>
    </source>
</evidence>
<dbReference type="AlphaFoldDB" id="A0A562MH14"/>
<dbReference type="SUPFAM" id="SSF64288">
    <property type="entry name" value="Chorismate lyase-like"/>
    <property type="match status" value="1"/>
</dbReference>
<dbReference type="Pfam" id="PF00392">
    <property type="entry name" value="GntR"/>
    <property type="match status" value="1"/>
</dbReference>
<dbReference type="InterPro" id="IPR012702">
    <property type="entry name" value="CP_lyase_PhnF"/>
</dbReference>
<dbReference type="SUPFAM" id="SSF46785">
    <property type="entry name" value="Winged helix' DNA-binding domain"/>
    <property type="match status" value="1"/>
</dbReference>
<feature type="domain" description="HTH gntR-type" evidence="4">
    <location>
        <begin position="8"/>
        <end position="76"/>
    </location>
</feature>
<dbReference type="PANTHER" id="PTHR44846:SF1">
    <property type="entry name" value="MANNOSYL-D-GLYCERATE TRANSPORT_METABOLISM SYSTEM REPRESSOR MNGR-RELATED"/>
    <property type="match status" value="1"/>
</dbReference>
<dbReference type="EMBL" id="VLKT01000086">
    <property type="protein sequence ID" value="TWI19180.1"/>
    <property type="molecule type" value="Genomic_DNA"/>
</dbReference>
<dbReference type="RefSeq" id="WP_145723134.1">
    <property type="nucleotide sequence ID" value="NZ_BSPF01000038.1"/>
</dbReference>
<dbReference type="PRINTS" id="PR00035">
    <property type="entry name" value="HTHGNTR"/>
</dbReference>
<name>A0A562MH14_9HYPH</name>
<dbReference type="InterPro" id="IPR028978">
    <property type="entry name" value="Chorismate_lyase_/UTRA_dom_sf"/>
</dbReference>
<proteinExistence type="predicted"/>
<dbReference type="SMART" id="SM00866">
    <property type="entry name" value="UTRA"/>
    <property type="match status" value="1"/>
</dbReference>
<dbReference type="Pfam" id="PF07702">
    <property type="entry name" value="UTRA"/>
    <property type="match status" value="1"/>
</dbReference>
<dbReference type="Proteomes" id="UP000317122">
    <property type="component" value="Unassembled WGS sequence"/>
</dbReference>
<dbReference type="InterPro" id="IPR011663">
    <property type="entry name" value="UTRA"/>
</dbReference>
<comment type="caution">
    <text evidence="5">The sequence shown here is derived from an EMBL/GenBank/DDBJ whole genome shotgun (WGS) entry which is preliminary data.</text>
</comment>
<dbReference type="GO" id="GO:0045892">
    <property type="term" value="P:negative regulation of DNA-templated transcription"/>
    <property type="evidence" value="ECO:0007669"/>
    <property type="project" value="TreeGrafter"/>
</dbReference>
<dbReference type="PROSITE" id="PS50949">
    <property type="entry name" value="HTH_GNTR"/>
    <property type="match status" value="1"/>
</dbReference>
<gene>
    <name evidence="5" type="ORF">IQ26_07186</name>
</gene>
<organism evidence="5 6">
    <name type="scientific">Mesorhizobium tianshanense</name>
    <dbReference type="NCBI Taxonomy" id="39844"/>
    <lineage>
        <taxon>Bacteria</taxon>
        <taxon>Pseudomonadati</taxon>
        <taxon>Pseudomonadota</taxon>
        <taxon>Alphaproteobacteria</taxon>
        <taxon>Hyphomicrobiales</taxon>
        <taxon>Phyllobacteriaceae</taxon>
        <taxon>Mesorhizobium</taxon>
    </lineage>
</organism>
<dbReference type="InterPro" id="IPR036390">
    <property type="entry name" value="WH_DNA-bd_sf"/>
</dbReference>
<dbReference type="Gene3D" id="3.40.1410.10">
    <property type="entry name" value="Chorismate lyase-like"/>
    <property type="match status" value="1"/>
</dbReference>
<dbReference type="InterPro" id="IPR050679">
    <property type="entry name" value="Bact_HTH_transcr_reg"/>
</dbReference>
<dbReference type="GO" id="GO:0003677">
    <property type="term" value="F:DNA binding"/>
    <property type="evidence" value="ECO:0007669"/>
    <property type="project" value="UniProtKB-KW"/>
</dbReference>